<feature type="transmembrane region" description="Helical" evidence="1">
    <location>
        <begin position="63"/>
        <end position="81"/>
    </location>
</feature>
<keyword evidence="1" id="KW-1133">Transmembrane helix</keyword>
<feature type="transmembrane region" description="Helical" evidence="1">
    <location>
        <begin position="93"/>
        <end position="112"/>
    </location>
</feature>
<keyword evidence="1" id="KW-0472">Membrane</keyword>
<name>A0AAX1Q903_9BACI</name>
<accession>A0AAX1Q903</accession>
<dbReference type="Pfam" id="PF03817">
    <property type="entry name" value="MadL"/>
    <property type="match status" value="1"/>
</dbReference>
<dbReference type="Proteomes" id="UP000250174">
    <property type="component" value="Unassembled WGS sequence"/>
</dbReference>
<evidence type="ECO:0000313" key="2">
    <source>
        <dbReference type="EMBL" id="RAS76355.1"/>
    </source>
</evidence>
<proteinExistence type="predicted"/>
<dbReference type="RefSeq" id="WP_113765645.1">
    <property type="nucleotide sequence ID" value="NZ_LVYK01000027.1"/>
</dbReference>
<sequence>MVIYGVAILAISMLIGVSAGELIGTLIGIDSNIGGVGLSMIILIVAVNSLSKKGRLKKPSQDGIAFWSAIYIPIVVAMAAQQNVVAAIKGGPLAVLAGVLAVLISFAAVPILSKSNKPKKESASKKGRSKIRS</sequence>
<dbReference type="GO" id="GO:0016020">
    <property type="term" value="C:membrane"/>
    <property type="evidence" value="ECO:0007669"/>
    <property type="project" value="InterPro"/>
</dbReference>
<dbReference type="NCBIfam" id="TIGR00807">
    <property type="entry name" value="malonate_madL"/>
    <property type="match status" value="1"/>
</dbReference>
<evidence type="ECO:0000256" key="1">
    <source>
        <dbReference type="SAM" id="Phobius"/>
    </source>
</evidence>
<dbReference type="AlphaFoldDB" id="A0AAX1Q903"/>
<dbReference type="InterPro" id="IPR004690">
    <property type="entry name" value="Maln_transptMadL"/>
</dbReference>
<protein>
    <submittedName>
        <fullName evidence="2">Malonate transporter subunit MadL</fullName>
    </submittedName>
</protein>
<evidence type="ECO:0000313" key="3">
    <source>
        <dbReference type="Proteomes" id="UP000250174"/>
    </source>
</evidence>
<keyword evidence="1" id="KW-0812">Transmembrane</keyword>
<organism evidence="2 3">
    <name type="scientific">Priestia endophytica</name>
    <dbReference type="NCBI Taxonomy" id="135735"/>
    <lineage>
        <taxon>Bacteria</taxon>
        <taxon>Bacillati</taxon>
        <taxon>Bacillota</taxon>
        <taxon>Bacilli</taxon>
        <taxon>Bacillales</taxon>
        <taxon>Bacillaceae</taxon>
        <taxon>Priestia</taxon>
    </lineage>
</organism>
<feature type="transmembrane region" description="Helical" evidence="1">
    <location>
        <begin position="29"/>
        <end position="51"/>
    </location>
</feature>
<reference evidence="2 3" key="1">
    <citation type="submission" date="2016-03" db="EMBL/GenBank/DDBJ databases">
        <title>Comparison of Bacillus endophyticus and B. anthracis characteristics using whole genome sequence analysis and microbiological techniques.</title>
        <authorList>
            <person name="Lekota K.E."/>
            <person name="Mafofo J."/>
            <person name="Rees J."/>
            <person name="Muchadeyi F.C."/>
            <person name="Madoroba E."/>
            <person name="Van Heerden H."/>
        </authorList>
    </citation>
    <scope>NUCLEOTIDE SEQUENCE [LARGE SCALE GENOMIC DNA]</scope>
    <source>
        <strain evidence="2 3">3631_10C</strain>
    </source>
</reference>
<dbReference type="EMBL" id="LVYK01000027">
    <property type="protein sequence ID" value="RAS76355.1"/>
    <property type="molecule type" value="Genomic_DNA"/>
</dbReference>
<comment type="caution">
    <text evidence="2">The sequence shown here is derived from an EMBL/GenBank/DDBJ whole genome shotgun (WGS) entry which is preliminary data.</text>
</comment>
<gene>
    <name evidence="2" type="ORF">A3864_13165</name>
</gene>